<protein>
    <submittedName>
        <fullName evidence="1">Uncharacterized protein</fullName>
    </submittedName>
</protein>
<comment type="caution">
    <text evidence="1">The sequence shown here is derived from an EMBL/GenBank/DDBJ whole genome shotgun (WGS) entry which is preliminary data.</text>
</comment>
<accession>A0A4U8V5C7</accession>
<keyword evidence="2" id="KW-1185">Reference proteome</keyword>
<sequence length="117" mass="13372">MFPSFPKRDERVAAVELSPSCGPRLLTLHASSPFRVLVFEPSRMLSAFSSRMQPKDYPFLRLAKRVSGAVVWPFRQCPLLHRLPLPPNCINTTYMCEIDFAAHNLSRRRSMQSSLAH</sequence>
<organism evidence="1 2">
    <name type="scientific">Steinernema carpocapsae</name>
    <name type="common">Entomopathogenic nematode</name>
    <dbReference type="NCBI Taxonomy" id="34508"/>
    <lineage>
        <taxon>Eukaryota</taxon>
        <taxon>Metazoa</taxon>
        <taxon>Ecdysozoa</taxon>
        <taxon>Nematoda</taxon>
        <taxon>Chromadorea</taxon>
        <taxon>Rhabditida</taxon>
        <taxon>Tylenchina</taxon>
        <taxon>Panagrolaimomorpha</taxon>
        <taxon>Strongyloidoidea</taxon>
        <taxon>Steinernematidae</taxon>
        <taxon>Steinernema</taxon>
    </lineage>
</organism>
<proteinExistence type="predicted"/>
<dbReference type="AlphaFoldDB" id="A0A4U8V5C7"/>
<evidence type="ECO:0000313" key="1">
    <source>
        <dbReference type="EMBL" id="TMS39387.1"/>
    </source>
</evidence>
<name>A0A4U8V5C7_STECR</name>
<evidence type="ECO:0000313" key="2">
    <source>
        <dbReference type="Proteomes" id="UP000298663"/>
    </source>
</evidence>
<dbReference type="EMBL" id="AZBU02000001">
    <property type="protein sequence ID" value="TMS39387.1"/>
    <property type="molecule type" value="Genomic_DNA"/>
</dbReference>
<dbReference type="EMBL" id="CM016762">
    <property type="protein sequence ID" value="TMS39387.1"/>
    <property type="molecule type" value="Genomic_DNA"/>
</dbReference>
<reference evidence="1 2" key="1">
    <citation type="journal article" date="2015" name="Genome Biol.">
        <title>Comparative genomics of Steinernema reveals deeply conserved gene regulatory networks.</title>
        <authorList>
            <person name="Dillman A.R."/>
            <person name="Macchietto M."/>
            <person name="Porter C.F."/>
            <person name="Rogers A."/>
            <person name="Williams B."/>
            <person name="Antoshechkin I."/>
            <person name="Lee M.M."/>
            <person name="Goodwin Z."/>
            <person name="Lu X."/>
            <person name="Lewis E.E."/>
            <person name="Goodrich-Blair H."/>
            <person name="Stock S.P."/>
            <person name="Adams B.J."/>
            <person name="Sternberg P.W."/>
            <person name="Mortazavi A."/>
        </authorList>
    </citation>
    <scope>NUCLEOTIDE SEQUENCE [LARGE SCALE GENOMIC DNA]</scope>
    <source>
        <strain evidence="1 2">ALL</strain>
    </source>
</reference>
<dbReference type="Proteomes" id="UP000298663">
    <property type="component" value="Chromosome X"/>
</dbReference>
<reference evidence="1 2" key="2">
    <citation type="journal article" date="2019" name="G3 (Bethesda)">
        <title>Hybrid Assembly of the Genome of the Entomopathogenic Nematode Steinernema carpocapsae Identifies the X-Chromosome.</title>
        <authorList>
            <person name="Serra L."/>
            <person name="Macchietto M."/>
            <person name="Macias-Munoz A."/>
            <person name="McGill C.J."/>
            <person name="Rodriguez I.M."/>
            <person name="Rodriguez B."/>
            <person name="Murad R."/>
            <person name="Mortazavi A."/>
        </authorList>
    </citation>
    <scope>NUCLEOTIDE SEQUENCE [LARGE SCALE GENOMIC DNA]</scope>
    <source>
        <strain evidence="1 2">ALL</strain>
    </source>
</reference>
<gene>
    <name evidence="1" type="ORF">L596_005922</name>
</gene>